<sequence length="456" mass="47421">MMLDDDRSPGRGATVEAELKGLVRGRVHASGDDGYEQARTVWNGSVDHHPAAVVHCADAEDVRAALATARRCGVPVSVRGGGCDWAGRAIREGGVVLDLSAMRGVRIDPGTSVAEIDGGVLAGELLDAAAAHGLATAAGAVRSVGMTGMALAGGYGGLIGRFGLTLDNLLSADLVLADGSRVVAGPDDETDLWWALRGGGGNFGVVTSARFRLHPLGLVIGGIVMYPAEQAPQVLRGYQEIIAAAPDELTVMAGFLTGPGGLPIVFVAPTWSGDLDTGQVAVDPLTKLGTPVMSALQPMPYPELLHMFDAGSAPGNGNALNTRWLPALTEDAITALTEAALTRTSPRSLLMVHHFHGAATRVSSDATAFAVRRPHLLTEIIAVWAPGEEADQHRSWIADVSASLAPGALPGGYPNILDPANIERTRLGFGGNLERLLAVKRRYDPDHVFSAVAALH</sequence>
<dbReference type="Pfam" id="PF08031">
    <property type="entry name" value="BBE"/>
    <property type="match status" value="1"/>
</dbReference>
<name>A0ABP7DQN8_9ACTN</name>
<dbReference type="InterPro" id="IPR016167">
    <property type="entry name" value="FAD-bd_PCMH_sub1"/>
</dbReference>
<organism evidence="7 8">
    <name type="scientific">Microlunatus aurantiacus</name>
    <dbReference type="NCBI Taxonomy" id="446786"/>
    <lineage>
        <taxon>Bacteria</taxon>
        <taxon>Bacillati</taxon>
        <taxon>Actinomycetota</taxon>
        <taxon>Actinomycetes</taxon>
        <taxon>Propionibacteriales</taxon>
        <taxon>Propionibacteriaceae</taxon>
        <taxon>Microlunatus</taxon>
    </lineage>
</organism>
<dbReference type="InterPro" id="IPR016169">
    <property type="entry name" value="FAD-bd_PCMH_sub2"/>
</dbReference>
<dbReference type="InterPro" id="IPR036318">
    <property type="entry name" value="FAD-bd_PCMH-like_sf"/>
</dbReference>
<dbReference type="Gene3D" id="3.40.462.20">
    <property type="match status" value="1"/>
</dbReference>
<reference evidence="8" key="1">
    <citation type="journal article" date="2019" name="Int. J. Syst. Evol. Microbiol.">
        <title>The Global Catalogue of Microorganisms (GCM) 10K type strain sequencing project: providing services to taxonomists for standard genome sequencing and annotation.</title>
        <authorList>
            <consortium name="The Broad Institute Genomics Platform"/>
            <consortium name="The Broad Institute Genome Sequencing Center for Infectious Disease"/>
            <person name="Wu L."/>
            <person name="Ma J."/>
        </authorList>
    </citation>
    <scope>NUCLEOTIDE SEQUENCE [LARGE SCALE GENOMIC DNA]</scope>
    <source>
        <strain evidence="8">JCM 16548</strain>
    </source>
</reference>
<keyword evidence="5" id="KW-0560">Oxidoreductase</keyword>
<accession>A0ABP7DQN8</accession>
<keyword evidence="4" id="KW-0274">FAD</keyword>
<evidence type="ECO:0000256" key="2">
    <source>
        <dbReference type="ARBA" id="ARBA00005466"/>
    </source>
</evidence>
<evidence type="ECO:0000256" key="4">
    <source>
        <dbReference type="ARBA" id="ARBA00022827"/>
    </source>
</evidence>
<evidence type="ECO:0000256" key="3">
    <source>
        <dbReference type="ARBA" id="ARBA00022630"/>
    </source>
</evidence>
<dbReference type="InterPro" id="IPR012951">
    <property type="entry name" value="BBE"/>
</dbReference>
<evidence type="ECO:0000313" key="8">
    <source>
        <dbReference type="Proteomes" id="UP001500051"/>
    </source>
</evidence>
<dbReference type="Pfam" id="PF01565">
    <property type="entry name" value="FAD_binding_4"/>
    <property type="match status" value="1"/>
</dbReference>
<comment type="caution">
    <text evidence="7">The sequence shown here is derived from an EMBL/GenBank/DDBJ whole genome shotgun (WGS) entry which is preliminary data.</text>
</comment>
<dbReference type="EMBL" id="BAAAYX010000012">
    <property type="protein sequence ID" value="GAA3707769.1"/>
    <property type="molecule type" value="Genomic_DNA"/>
</dbReference>
<dbReference type="RefSeq" id="WP_344812926.1">
    <property type="nucleotide sequence ID" value="NZ_BAAAYX010000012.1"/>
</dbReference>
<dbReference type="PANTHER" id="PTHR42973:SF39">
    <property type="entry name" value="FAD-BINDING PCMH-TYPE DOMAIN-CONTAINING PROTEIN"/>
    <property type="match status" value="1"/>
</dbReference>
<protein>
    <submittedName>
        <fullName evidence="7">FAD-dependent oxidoreductase</fullName>
    </submittedName>
</protein>
<keyword evidence="8" id="KW-1185">Reference proteome</keyword>
<keyword evidence="3" id="KW-0285">Flavoprotein</keyword>
<dbReference type="InterPro" id="IPR016166">
    <property type="entry name" value="FAD-bd_PCMH"/>
</dbReference>
<dbReference type="InterPro" id="IPR006094">
    <property type="entry name" value="Oxid_FAD_bind_N"/>
</dbReference>
<dbReference type="InterPro" id="IPR050416">
    <property type="entry name" value="FAD-linked_Oxidoreductase"/>
</dbReference>
<dbReference type="SUPFAM" id="SSF56176">
    <property type="entry name" value="FAD-binding/transporter-associated domain-like"/>
    <property type="match status" value="1"/>
</dbReference>
<evidence type="ECO:0000313" key="7">
    <source>
        <dbReference type="EMBL" id="GAA3707769.1"/>
    </source>
</evidence>
<evidence type="ECO:0000256" key="5">
    <source>
        <dbReference type="ARBA" id="ARBA00023002"/>
    </source>
</evidence>
<dbReference type="Proteomes" id="UP001500051">
    <property type="component" value="Unassembled WGS sequence"/>
</dbReference>
<dbReference type="PROSITE" id="PS51387">
    <property type="entry name" value="FAD_PCMH"/>
    <property type="match status" value="1"/>
</dbReference>
<dbReference type="PANTHER" id="PTHR42973">
    <property type="entry name" value="BINDING OXIDOREDUCTASE, PUTATIVE (AFU_ORTHOLOGUE AFUA_1G17690)-RELATED"/>
    <property type="match status" value="1"/>
</dbReference>
<comment type="cofactor">
    <cofactor evidence="1">
        <name>FAD</name>
        <dbReference type="ChEBI" id="CHEBI:57692"/>
    </cofactor>
</comment>
<proteinExistence type="inferred from homology"/>
<gene>
    <name evidence="7" type="ORF">GCM10022204_27150</name>
</gene>
<dbReference type="Gene3D" id="3.30.43.10">
    <property type="entry name" value="Uridine Diphospho-n-acetylenolpyruvylglucosamine Reductase, domain 2"/>
    <property type="match status" value="1"/>
</dbReference>
<evidence type="ECO:0000259" key="6">
    <source>
        <dbReference type="PROSITE" id="PS51387"/>
    </source>
</evidence>
<feature type="domain" description="FAD-binding PCMH-type" evidence="6">
    <location>
        <begin position="46"/>
        <end position="216"/>
    </location>
</feature>
<comment type="similarity">
    <text evidence="2">Belongs to the oxygen-dependent FAD-linked oxidoreductase family.</text>
</comment>
<evidence type="ECO:0000256" key="1">
    <source>
        <dbReference type="ARBA" id="ARBA00001974"/>
    </source>
</evidence>
<dbReference type="Gene3D" id="3.30.465.10">
    <property type="match status" value="1"/>
</dbReference>